<dbReference type="RefSeq" id="WP_134339977.1">
    <property type="nucleotide sequence ID" value="NZ_SOPW01000007.1"/>
</dbReference>
<keyword evidence="3" id="KW-1003">Cell membrane</keyword>
<dbReference type="CDD" id="cd06173">
    <property type="entry name" value="MFS_MefA_like"/>
    <property type="match status" value="1"/>
</dbReference>
<evidence type="ECO:0000256" key="5">
    <source>
        <dbReference type="ARBA" id="ARBA00022989"/>
    </source>
</evidence>
<evidence type="ECO:0000256" key="4">
    <source>
        <dbReference type="ARBA" id="ARBA00022692"/>
    </source>
</evidence>
<dbReference type="PROSITE" id="PS50850">
    <property type="entry name" value="MFS"/>
    <property type="match status" value="1"/>
</dbReference>
<dbReference type="OrthoDB" id="2957917at2"/>
<feature type="transmembrane region" description="Helical" evidence="7">
    <location>
        <begin position="12"/>
        <end position="32"/>
    </location>
</feature>
<evidence type="ECO:0000256" key="1">
    <source>
        <dbReference type="ARBA" id="ARBA00004651"/>
    </source>
</evidence>
<feature type="transmembrane region" description="Helical" evidence="7">
    <location>
        <begin position="252"/>
        <end position="274"/>
    </location>
</feature>
<keyword evidence="5 7" id="KW-1133">Transmembrane helix</keyword>
<dbReference type="SUPFAM" id="SSF103473">
    <property type="entry name" value="MFS general substrate transporter"/>
    <property type="match status" value="1"/>
</dbReference>
<feature type="transmembrane region" description="Helical" evidence="7">
    <location>
        <begin position="217"/>
        <end position="240"/>
    </location>
</feature>
<evidence type="ECO:0000259" key="8">
    <source>
        <dbReference type="PROSITE" id="PS50850"/>
    </source>
</evidence>
<keyword evidence="4 7" id="KW-0812">Transmembrane</keyword>
<dbReference type="GO" id="GO:0022857">
    <property type="term" value="F:transmembrane transporter activity"/>
    <property type="evidence" value="ECO:0007669"/>
    <property type="project" value="InterPro"/>
</dbReference>
<proteinExistence type="predicted"/>
<gene>
    <name evidence="9" type="ORF">E3U55_08400</name>
</gene>
<reference evidence="9 10" key="1">
    <citation type="submission" date="2019-03" db="EMBL/GenBank/DDBJ databases">
        <authorList>
            <person name="He R.-H."/>
        </authorList>
    </citation>
    <scope>NUCLEOTIDE SEQUENCE [LARGE SCALE GENOMIC DNA]</scope>
    <source>
        <strain evidence="10">SH 714</strain>
    </source>
</reference>
<dbReference type="InterPro" id="IPR011701">
    <property type="entry name" value="MFS"/>
</dbReference>
<feature type="transmembrane region" description="Helical" evidence="7">
    <location>
        <begin position="163"/>
        <end position="183"/>
    </location>
</feature>
<feature type="transmembrane region" description="Helical" evidence="7">
    <location>
        <begin position="368"/>
        <end position="386"/>
    </location>
</feature>
<feature type="transmembrane region" description="Helical" evidence="7">
    <location>
        <begin position="98"/>
        <end position="118"/>
    </location>
</feature>
<dbReference type="GO" id="GO:0005886">
    <property type="term" value="C:plasma membrane"/>
    <property type="evidence" value="ECO:0007669"/>
    <property type="project" value="UniProtKB-SubCell"/>
</dbReference>
<keyword evidence="10" id="KW-1185">Reference proteome</keyword>
<feature type="transmembrane region" description="Helical" evidence="7">
    <location>
        <begin position="281"/>
        <end position="298"/>
    </location>
</feature>
<protein>
    <submittedName>
        <fullName evidence="9">MFS transporter</fullName>
    </submittedName>
</protein>
<dbReference type="AlphaFoldDB" id="A0A4Y8IN65"/>
<feature type="transmembrane region" description="Helical" evidence="7">
    <location>
        <begin position="38"/>
        <end position="63"/>
    </location>
</feature>
<feature type="domain" description="Major facilitator superfamily (MFS) profile" evidence="8">
    <location>
        <begin position="5"/>
        <end position="393"/>
    </location>
</feature>
<dbReference type="Proteomes" id="UP000297975">
    <property type="component" value="Unassembled WGS sequence"/>
</dbReference>
<sequence length="408" mass="44773">MMGKKLKLIWGAFFLAEFGRTMYFIIVTWLLYSLTNDALYTGLLVSIGFIPSLIMNLIFGVIVDRMDRKYLTILANIINTMTIVLNCIAILVQAINPWIIIVTHMIIQLMGSLFRPAVQAFIAESFPKDLLPKVFSQSGSAAIVGGLSGASIGGILIGVTSGFMSMIVVAISFAIATISLTFVSREQVSSSIEVTQKSIATDLIEGFNYLKRNTFMFNLFGVMFVGQLVFHTSVAFLSVYTKEYLEQTVTVYGFLDASLSLGGVIAGLLGTWWWNKSANHISSHSLVVVSIGLLLVGLAPSLYIAFIGVFLIGLGTTWVRVLLQSIQQMVTDKAYHGRMSSYRMICNQGSVVISAPILGWVANSFGANGIYMALLLPVSFAMLIAIRQSRQKQFKKVAVRKTWLTSKS</sequence>
<dbReference type="InterPro" id="IPR020846">
    <property type="entry name" value="MFS_dom"/>
</dbReference>
<dbReference type="Gene3D" id="1.20.1250.20">
    <property type="entry name" value="MFS general substrate transporter like domains"/>
    <property type="match status" value="1"/>
</dbReference>
<name>A0A4Y8IN65_9BACI</name>
<evidence type="ECO:0000313" key="9">
    <source>
        <dbReference type="EMBL" id="TFB21832.1"/>
    </source>
</evidence>
<dbReference type="PANTHER" id="PTHR23513:SF6">
    <property type="entry name" value="MAJOR FACILITATOR SUPERFAMILY ASSOCIATED DOMAIN-CONTAINING PROTEIN"/>
    <property type="match status" value="1"/>
</dbReference>
<keyword evidence="6 7" id="KW-0472">Membrane</keyword>
<feature type="transmembrane region" description="Helical" evidence="7">
    <location>
        <begin position="304"/>
        <end position="323"/>
    </location>
</feature>
<evidence type="ECO:0000313" key="10">
    <source>
        <dbReference type="Proteomes" id="UP000297975"/>
    </source>
</evidence>
<feature type="transmembrane region" description="Helical" evidence="7">
    <location>
        <begin position="139"/>
        <end position="157"/>
    </location>
</feature>
<feature type="transmembrane region" description="Helical" evidence="7">
    <location>
        <begin position="344"/>
        <end position="362"/>
    </location>
</feature>
<feature type="transmembrane region" description="Helical" evidence="7">
    <location>
        <begin position="70"/>
        <end position="92"/>
    </location>
</feature>
<dbReference type="PANTHER" id="PTHR23513">
    <property type="entry name" value="INTEGRAL MEMBRANE EFFLUX PROTEIN-RELATED"/>
    <property type="match status" value="1"/>
</dbReference>
<comment type="subcellular location">
    <subcellularLocation>
        <location evidence="1">Cell membrane</location>
        <topology evidence="1">Multi-pass membrane protein</topology>
    </subcellularLocation>
</comment>
<dbReference type="EMBL" id="SOPW01000007">
    <property type="protein sequence ID" value="TFB21832.1"/>
    <property type="molecule type" value="Genomic_DNA"/>
</dbReference>
<evidence type="ECO:0000256" key="2">
    <source>
        <dbReference type="ARBA" id="ARBA00022448"/>
    </source>
</evidence>
<evidence type="ECO:0000256" key="3">
    <source>
        <dbReference type="ARBA" id="ARBA00022475"/>
    </source>
</evidence>
<keyword evidence="2" id="KW-0813">Transport</keyword>
<evidence type="ECO:0000256" key="7">
    <source>
        <dbReference type="SAM" id="Phobius"/>
    </source>
</evidence>
<dbReference type="InterPro" id="IPR036259">
    <property type="entry name" value="MFS_trans_sf"/>
</dbReference>
<comment type="caution">
    <text evidence="9">The sequence shown here is derived from an EMBL/GenBank/DDBJ whole genome shotgun (WGS) entry which is preliminary data.</text>
</comment>
<organism evidence="9 10">
    <name type="scientific">Filobacillus milosensis</name>
    <dbReference type="NCBI Taxonomy" id="94137"/>
    <lineage>
        <taxon>Bacteria</taxon>
        <taxon>Bacillati</taxon>
        <taxon>Bacillota</taxon>
        <taxon>Bacilli</taxon>
        <taxon>Bacillales</taxon>
        <taxon>Bacillaceae</taxon>
        <taxon>Filobacillus</taxon>
    </lineage>
</organism>
<accession>A0A4Y8IN65</accession>
<dbReference type="Pfam" id="PF07690">
    <property type="entry name" value="MFS_1"/>
    <property type="match status" value="1"/>
</dbReference>
<evidence type="ECO:0000256" key="6">
    <source>
        <dbReference type="ARBA" id="ARBA00023136"/>
    </source>
</evidence>